<evidence type="ECO:0000313" key="2">
    <source>
        <dbReference type="WBParaSite" id="ES5_v2.g8177.t1"/>
    </source>
</evidence>
<protein>
    <submittedName>
        <fullName evidence="2">Serpin domain-containing protein</fullName>
    </submittedName>
</protein>
<reference evidence="2" key="1">
    <citation type="submission" date="2022-11" db="UniProtKB">
        <authorList>
            <consortium name="WormBaseParasite"/>
        </authorList>
    </citation>
    <scope>IDENTIFICATION</scope>
</reference>
<dbReference type="Proteomes" id="UP000887579">
    <property type="component" value="Unplaced"/>
</dbReference>
<evidence type="ECO:0000313" key="1">
    <source>
        <dbReference type="Proteomes" id="UP000887579"/>
    </source>
</evidence>
<name>A0AC34GU79_9BILA</name>
<organism evidence="1 2">
    <name type="scientific">Panagrolaimus sp. ES5</name>
    <dbReference type="NCBI Taxonomy" id="591445"/>
    <lineage>
        <taxon>Eukaryota</taxon>
        <taxon>Metazoa</taxon>
        <taxon>Ecdysozoa</taxon>
        <taxon>Nematoda</taxon>
        <taxon>Chromadorea</taxon>
        <taxon>Rhabditida</taxon>
        <taxon>Tylenchina</taxon>
        <taxon>Panagrolaimomorpha</taxon>
        <taxon>Panagrolaimoidea</taxon>
        <taxon>Panagrolaimidae</taxon>
        <taxon>Panagrolaimus</taxon>
    </lineage>
</organism>
<dbReference type="WBParaSite" id="ES5_v2.g8177.t1">
    <property type="protein sequence ID" value="ES5_v2.g8177.t1"/>
    <property type="gene ID" value="ES5_v2.g8177"/>
</dbReference>
<accession>A0AC34GU79</accession>
<sequence>MSLEVEINFCLAFLKTLDTQKSSVYSPASLLNALTLLYIGSSGETAEELSKVIGKDQSKAAIIGFYSKLFKRHKCDNFDVKDLCNPPPEKKFEENDKQELEPETSKNKSKKDETDNREDGDDNEEENDDEELLSSSEEEDTTPSSKMIIANRFFVNETIKVKKAFEELLKEKFNEKIEKVDFNDEAAAEKIINEYVKKTTHGMIKEIIQSGNISPQTSVILINAIYFIGKWENTFPFKFKEKFYTTPNEIREIQFMKIGPLLRFYFNEGEDWKAIGIPYRERHCWMFIVLPKKKNDLENLIKNMDYSLFLEATKGTESGYVQVTMPMFEISETYDLQESFTQLGLKHLFIDSNFSEMLDGRHKIDKAIHKAMIQVDEYGTVASAVSASTIAFMSSPSNVKKFIADHPFLYFILSMEDHNLNEILFAGKFL</sequence>
<proteinExistence type="predicted"/>